<comment type="similarity">
    <text evidence="1">Belongs to the short-chain dehydrogenases/reductases (SDR) family.</text>
</comment>
<evidence type="ECO:0000313" key="3">
    <source>
        <dbReference type="EMBL" id="KAL2794830.1"/>
    </source>
</evidence>
<dbReference type="EMBL" id="JBFTWV010000040">
    <property type="protein sequence ID" value="KAL2794830.1"/>
    <property type="molecule type" value="Genomic_DNA"/>
</dbReference>
<evidence type="ECO:0008006" key="5">
    <source>
        <dbReference type="Google" id="ProtNLM"/>
    </source>
</evidence>
<dbReference type="PANTHER" id="PTHR42760">
    <property type="entry name" value="SHORT-CHAIN DEHYDROGENASES/REDUCTASES FAMILY MEMBER"/>
    <property type="match status" value="1"/>
</dbReference>
<dbReference type="Pfam" id="PF13561">
    <property type="entry name" value="adh_short_C2"/>
    <property type="match status" value="1"/>
</dbReference>
<reference evidence="3 4" key="1">
    <citation type="submission" date="2024-07" db="EMBL/GenBank/DDBJ databases">
        <title>Section-level genome sequencing and comparative genomics of Aspergillus sections Usti and Cavernicolus.</title>
        <authorList>
            <consortium name="Lawrence Berkeley National Laboratory"/>
            <person name="Nybo J.L."/>
            <person name="Vesth T.C."/>
            <person name="Theobald S."/>
            <person name="Frisvad J.C."/>
            <person name="Larsen T.O."/>
            <person name="Kjaerboelling I."/>
            <person name="Rothschild-Mancinelli K."/>
            <person name="Lyhne E.K."/>
            <person name="Kogle M.E."/>
            <person name="Barry K."/>
            <person name="Clum A."/>
            <person name="Na H."/>
            <person name="Ledsgaard L."/>
            <person name="Lin J."/>
            <person name="Lipzen A."/>
            <person name="Kuo A."/>
            <person name="Riley R."/>
            <person name="Mondo S."/>
            <person name="Labutti K."/>
            <person name="Haridas S."/>
            <person name="Pangalinan J."/>
            <person name="Salamov A.A."/>
            <person name="Simmons B.A."/>
            <person name="Magnuson J.K."/>
            <person name="Chen J."/>
            <person name="Drula E."/>
            <person name="Henrissat B."/>
            <person name="Wiebenga A."/>
            <person name="Lubbers R.J."/>
            <person name="Gomes A.C."/>
            <person name="Makela M.R."/>
            <person name="Stajich J."/>
            <person name="Grigoriev I.V."/>
            <person name="Mortensen U.H."/>
            <person name="De Vries R.P."/>
            <person name="Baker S.E."/>
            <person name="Andersen M.R."/>
        </authorList>
    </citation>
    <scope>NUCLEOTIDE SEQUENCE [LARGE SCALE GENOMIC DNA]</scope>
    <source>
        <strain evidence="3 4">CBS 209.92</strain>
    </source>
</reference>
<keyword evidence="2" id="KW-0521">NADP</keyword>
<accession>A0ABR4G729</accession>
<evidence type="ECO:0000313" key="4">
    <source>
        <dbReference type="Proteomes" id="UP001610563"/>
    </source>
</evidence>
<dbReference type="InterPro" id="IPR002347">
    <property type="entry name" value="SDR_fam"/>
</dbReference>
<protein>
    <recommendedName>
        <fullName evidence="5">NAD(P)-binding protein</fullName>
    </recommendedName>
</protein>
<dbReference type="SUPFAM" id="SSF51735">
    <property type="entry name" value="NAD(P)-binding Rossmann-fold domains"/>
    <property type="match status" value="1"/>
</dbReference>
<proteinExistence type="inferred from homology"/>
<sequence length="266" mass="28036">MTSLLRGSAFITGAASGIGKATATSFATHGIQQIALADINLPLAQETARSLERHFPNLQVLPLHLDVSSENSIAAAIAQTKSEFKRIDYAINNAGISGSPALSAEHDVSSWRKTLDVNLTGVWMCSRAQIAAMLAQEKRPDDTDRHNRGVIVNVASMYGLLATSLNTPAVAYTASKHGVVGLTRADAIAYADKGIRINAVCPGYVATPLLEGRMESGVVQREVSKIPVGRMATPEEVGDQIVVLASTLCSYVYGAAVVADGGFTIQ</sequence>
<dbReference type="Proteomes" id="UP001610563">
    <property type="component" value="Unassembled WGS sequence"/>
</dbReference>
<keyword evidence="4" id="KW-1185">Reference proteome</keyword>
<evidence type="ECO:0000256" key="2">
    <source>
        <dbReference type="ARBA" id="ARBA00022857"/>
    </source>
</evidence>
<dbReference type="InterPro" id="IPR036291">
    <property type="entry name" value="NAD(P)-bd_dom_sf"/>
</dbReference>
<dbReference type="PRINTS" id="PR00081">
    <property type="entry name" value="GDHRDH"/>
</dbReference>
<organism evidence="3 4">
    <name type="scientific">Aspergillus keveii</name>
    <dbReference type="NCBI Taxonomy" id="714993"/>
    <lineage>
        <taxon>Eukaryota</taxon>
        <taxon>Fungi</taxon>
        <taxon>Dikarya</taxon>
        <taxon>Ascomycota</taxon>
        <taxon>Pezizomycotina</taxon>
        <taxon>Eurotiomycetes</taxon>
        <taxon>Eurotiomycetidae</taxon>
        <taxon>Eurotiales</taxon>
        <taxon>Aspergillaceae</taxon>
        <taxon>Aspergillus</taxon>
        <taxon>Aspergillus subgen. Nidulantes</taxon>
    </lineage>
</organism>
<name>A0ABR4G729_9EURO</name>
<dbReference type="CDD" id="cd05233">
    <property type="entry name" value="SDR_c"/>
    <property type="match status" value="1"/>
</dbReference>
<gene>
    <name evidence="3" type="ORF">BJX66DRAFT_351000</name>
</gene>
<dbReference type="PRINTS" id="PR00080">
    <property type="entry name" value="SDRFAMILY"/>
</dbReference>
<comment type="caution">
    <text evidence="3">The sequence shown here is derived from an EMBL/GenBank/DDBJ whole genome shotgun (WGS) entry which is preliminary data.</text>
</comment>
<dbReference type="Gene3D" id="3.40.50.720">
    <property type="entry name" value="NAD(P)-binding Rossmann-like Domain"/>
    <property type="match status" value="1"/>
</dbReference>
<evidence type="ECO:0000256" key="1">
    <source>
        <dbReference type="ARBA" id="ARBA00006484"/>
    </source>
</evidence>